<comment type="caution">
    <text evidence="2">The sequence shown here is derived from an EMBL/GenBank/DDBJ whole genome shotgun (WGS) entry which is preliminary data.</text>
</comment>
<evidence type="ECO:0000256" key="1">
    <source>
        <dbReference type="SAM" id="MobiDB-lite"/>
    </source>
</evidence>
<accession>A0AAD5JW76</accession>
<protein>
    <submittedName>
        <fullName evidence="2">Uncharacterized protein</fullName>
    </submittedName>
</protein>
<gene>
    <name evidence="2" type="ORF">BDA99DRAFT_539308</name>
</gene>
<evidence type="ECO:0000313" key="3">
    <source>
        <dbReference type="Proteomes" id="UP001209540"/>
    </source>
</evidence>
<organism evidence="2 3">
    <name type="scientific">Phascolomyces articulosus</name>
    <dbReference type="NCBI Taxonomy" id="60185"/>
    <lineage>
        <taxon>Eukaryota</taxon>
        <taxon>Fungi</taxon>
        <taxon>Fungi incertae sedis</taxon>
        <taxon>Mucoromycota</taxon>
        <taxon>Mucoromycotina</taxon>
        <taxon>Mucoromycetes</taxon>
        <taxon>Mucorales</taxon>
        <taxon>Lichtheimiaceae</taxon>
        <taxon>Phascolomyces</taxon>
    </lineage>
</organism>
<keyword evidence="3" id="KW-1185">Reference proteome</keyword>
<dbReference type="EMBL" id="JAIXMP010000020">
    <property type="protein sequence ID" value="KAI9257201.1"/>
    <property type="molecule type" value="Genomic_DNA"/>
</dbReference>
<reference evidence="2" key="2">
    <citation type="submission" date="2023-02" db="EMBL/GenBank/DDBJ databases">
        <authorList>
            <consortium name="DOE Joint Genome Institute"/>
            <person name="Mondo S.J."/>
            <person name="Chang Y."/>
            <person name="Wang Y."/>
            <person name="Ahrendt S."/>
            <person name="Andreopoulos W."/>
            <person name="Barry K."/>
            <person name="Beard J."/>
            <person name="Benny G.L."/>
            <person name="Blankenship S."/>
            <person name="Bonito G."/>
            <person name="Cuomo C."/>
            <person name="Desiro A."/>
            <person name="Gervers K.A."/>
            <person name="Hundley H."/>
            <person name="Kuo A."/>
            <person name="LaButti K."/>
            <person name="Lang B.F."/>
            <person name="Lipzen A."/>
            <person name="O'Donnell K."/>
            <person name="Pangilinan J."/>
            <person name="Reynolds N."/>
            <person name="Sandor L."/>
            <person name="Smith M.W."/>
            <person name="Tsang A."/>
            <person name="Grigoriev I.V."/>
            <person name="Stajich J.E."/>
            <person name="Spatafora J.W."/>
        </authorList>
    </citation>
    <scope>NUCLEOTIDE SEQUENCE</scope>
    <source>
        <strain evidence="2">RSA 2281</strain>
    </source>
</reference>
<reference evidence="2" key="1">
    <citation type="journal article" date="2022" name="IScience">
        <title>Evolution of zygomycete secretomes and the origins of terrestrial fungal ecologies.</title>
        <authorList>
            <person name="Chang Y."/>
            <person name="Wang Y."/>
            <person name="Mondo S."/>
            <person name="Ahrendt S."/>
            <person name="Andreopoulos W."/>
            <person name="Barry K."/>
            <person name="Beard J."/>
            <person name="Benny G.L."/>
            <person name="Blankenship S."/>
            <person name="Bonito G."/>
            <person name="Cuomo C."/>
            <person name="Desiro A."/>
            <person name="Gervers K.A."/>
            <person name="Hundley H."/>
            <person name="Kuo A."/>
            <person name="LaButti K."/>
            <person name="Lang B.F."/>
            <person name="Lipzen A."/>
            <person name="O'Donnell K."/>
            <person name="Pangilinan J."/>
            <person name="Reynolds N."/>
            <person name="Sandor L."/>
            <person name="Smith M.E."/>
            <person name="Tsang A."/>
            <person name="Grigoriev I.V."/>
            <person name="Stajich J.E."/>
            <person name="Spatafora J.W."/>
        </authorList>
    </citation>
    <scope>NUCLEOTIDE SEQUENCE</scope>
    <source>
        <strain evidence="2">RSA 2281</strain>
    </source>
</reference>
<sequence length="430" mass="50436">MHYEELQVGIDIHCVVFRVCTAMDCKFSVNWDCKIQMVLQLLFAVAVDCNLDLTEEEVYGQQRQRNIHNNIDQVEISGHAEEQQNVHDNGTGNKDGHGQQKQTNNNNVHNENIDGEQSTVLVDDDNEQQSGDLYSEGYEDDDNEYDDTQDELPSDLTENCHKIRTSEYRITSICKYLSKMVVSIGMPYQAIDFRRHNKRQNFNRIRKYDGPQEENGEDVGEDRSSWIIEEFNFDVSKQLTKSTIIFICGFQDNVDTRLFYFYIDTILNHIYLFNHEDTQNLVIKYIDFFGDDYNEERGLKLMRILQRRHSYEERKVNISDNATLWCSTLVLVMYNCYGDRWHAKDDWYKIQETMMSFLLQATKSNNKTDLIVANILHQQALDFAEIKVPRDSKIHMYIDVFRHYSRLCFRVIPCSAMTGKRNASGKKSTL</sequence>
<feature type="compositionally biased region" description="Polar residues" evidence="1">
    <location>
        <begin position="99"/>
        <end position="120"/>
    </location>
</feature>
<name>A0AAD5JW76_9FUNG</name>
<evidence type="ECO:0000313" key="2">
    <source>
        <dbReference type="EMBL" id="KAI9257201.1"/>
    </source>
</evidence>
<dbReference type="Proteomes" id="UP001209540">
    <property type="component" value="Unassembled WGS sequence"/>
</dbReference>
<feature type="region of interest" description="Disordered" evidence="1">
    <location>
        <begin position="84"/>
        <end position="154"/>
    </location>
</feature>
<dbReference type="AlphaFoldDB" id="A0AAD5JW76"/>
<proteinExistence type="predicted"/>
<feature type="compositionally biased region" description="Acidic residues" evidence="1">
    <location>
        <begin position="137"/>
        <end position="153"/>
    </location>
</feature>